<evidence type="ECO:0000256" key="2">
    <source>
        <dbReference type="ARBA" id="ARBA00007577"/>
    </source>
</evidence>
<evidence type="ECO:0000259" key="9">
    <source>
        <dbReference type="PROSITE" id="PS50893"/>
    </source>
</evidence>
<keyword evidence="5" id="KW-0067">ATP-binding</keyword>
<feature type="transmembrane region" description="Helical" evidence="8">
    <location>
        <begin position="931"/>
        <end position="951"/>
    </location>
</feature>
<feature type="transmembrane region" description="Helical" evidence="8">
    <location>
        <begin position="215"/>
        <end position="236"/>
    </location>
</feature>
<keyword evidence="11" id="KW-1185">Reference proteome</keyword>
<dbReference type="CDD" id="cd03249">
    <property type="entry name" value="ABC_MTABC3_MDL1_MDL2"/>
    <property type="match status" value="2"/>
</dbReference>
<dbReference type="CDD" id="cd18578">
    <property type="entry name" value="ABC_6TM_Pgp_ABCB1_D2_like"/>
    <property type="match status" value="1"/>
</dbReference>
<comment type="subcellular location">
    <subcellularLocation>
        <location evidence="1">Membrane</location>
        <topology evidence="1">Multi-pass membrane protein</topology>
    </subcellularLocation>
</comment>
<feature type="domain" description="ABC transmembrane type-1" evidence="10">
    <location>
        <begin position="705"/>
        <end position="992"/>
    </location>
</feature>
<feature type="domain" description="ABC transporter" evidence="9">
    <location>
        <begin position="401"/>
        <end position="637"/>
    </location>
</feature>
<dbReference type="PROSITE" id="PS50929">
    <property type="entry name" value="ABC_TM1F"/>
    <property type="match status" value="2"/>
</dbReference>
<evidence type="ECO:0000256" key="7">
    <source>
        <dbReference type="ARBA" id="ARBA00023136"/>
    </source>
</evidence>
<feature type="domain" description="ABC transporter" evidence="9">
    <location>
        <begin position="1026"/>
        <end position="1264"/>
    </location>
</feature>
<dbReference type="PROSITE" id="PS50893">
    <property type="entry name" value="ABC_TRANSPORTER_2"/>
    <property type="match status" value="2"/>
</dbReference>
<protein>
    <submittedName>
        <fullName evidence="12">Multidrug resistance protein 1-like isoform X1</fullName>
    </submittedName>
</protein>
<dbReference type="Pfam" id="PF00664">
    <property type="entry name" value="ABC_membrane"/>
    <property type="match status" value="2"/>
</dbReference>
<dbReference type="Gene3D" id="1.20.1560.10">
    <property type="entry name" value="ABC transporter type 1, transmembrane domain"/>
    <property type="match status" value="1"/>
</dbReference>
<feature type="transmembrane region" description="Helical" evidence="8">
    <location>
        <begin position="53"/>
        <end position="77"/>
    </location>
</feature>
<comment type="similarity">
    <text evidence="2">Belongs to the ABC transporter superfamily. ABCB family. Multidrug resistance exporter (TC 3.A.1.201) subfamily.</text>
</comment>
<sequence>MKKKFKIPPLSLDKQKESAKSYDVTQITEEKKEEITEKVSFFRLFRFATCLDWCYLSIGGLCSLLAGVAQPFMFIFFGDVTEVMINFSVVLYNKTVSEEDFSIAEDTFIEGIRKFGIETSILGFVTVICMYISVVLVNRSSIRQISKLKSIYMESILNKDIAWYDVNQTGDFSSRITEDLGKIEDALSDKLSTFVFYMSTFFSGLIVSLIEGWELSLICLIYLPVSLVAMGLVSWLSGKLVKKEMDAYAAAGAIAEEVLGAIRTVMAFDGQQKEIDRYKECLFVARDNNIRRGLFTAFSNGSMWLFVYGSYALSFFYGIKLIIDEKYLSDEERVYTPGNMITVFFGVLVATWNFGQCAPFFQIFSVAASASGKIFSIIDEPPTVNLSKTSGKKFSSLQGNIKFENIHFNYPSRTDVKILQGLNLNINSGETVALVGSSGCGKSTCIQLIQRFYDPLNGRVTIDGNDMKDLNLRWLRSQIGVVGQEPVLFGTTIEENIRYGNQFATRDEIEEAAKKANAHTFIKNLPQGYETTVGERGAQLSGGQKQRIAIARALVRKPAILLLDEATSALDTNSEAQVQAALDSASKGCTTIIVAHRLSTIRGANRIVVLSEGQVVEEGTHDKLMSLKSAYYKLVTSQISSEVKGNLEENNMTDLDESNNEVSPKLSVISNDIQAEEVLEKDNINMWTTIGEILKLNKPETMHIIIACIGAAISGASLPIYSIVFGDIVGILGDDDTDFVRTEGNKFSMYFAIIGVVTGIAAFFQWYLFGISGEKLTLRVRSKLFETMLKQEIGWYDRKDNGTGALCTKLSADASGVQGASGQTIGTIVNSLSSLGLAIGFSFYFEWRLTLVNLCFVPLIFMAIYFEQKLVNNDTGGSRDAVEKSSKIAVEAISNIRTVASLGCEKIFHTQFLEVLGPHYRKARRGTHLRGIILGMSRSLMFFTYAASIYYGGTLIQNEKLHYSLVFKVCESMIAGAWAVGNALAFAPNLQKGVVSSGKLIRMLRRIPAIRDNQNSTSLSWANSSINYKHIKFNYPTRPGIKVLRDLNLEVLHGKTVALVGPSGCGKSTIIQLLERFYDPSSGAVDIDNQNLKNVKLSSLRKHLGIVSQEPNLFDRTIAENIAYGDNSRIVQQDEIIQAAKNANIHNFITALPQGYETRLGEKGTQLSGGQKQRIAIARALVRNPQVLLLDEATSALDTESEKIVQEALDNAQTGRTCITIAHRLLTIQDADVICVVNKGEVSEMGSHSELLALKGLYHKLYSMQMGHR</sequence>
<keyword evidence="7 8" id="KW-0472">Membrane</keyword>
<keyword evidence="3 8" id="KW-0812">Transmembrane</keyword>
<reference evidence="12" key="1">
    <citation type="submission" date="2025-08" db="UniProtKB">
        <authorList>
            <consortium name="RefSeq"/>
        </authorList>
    </citation>
    <scope>IDENTIFICATION</scope>
    <source>
        <tissue evidence="12">Whole Larva</tissue>
    </source>
</reference>
<dbReference type="CDD" id="cd18577">
    <property type="entry name" value="ABC_6TM_Pgp_ABCB1_D1_like"/>
    <property type="match status" value="1"/>
</dbReference>
<dbReference type="SUPFAM" id="SSF52540">
    <property type="entry name" value="P-loop containing nucleoside triphosphate hydrolases"/>
    <property type="match status" value="2"/>
</dbReference>
<evidence type="ECO:0000259" key="10">
    <source>
        <dbReference type="PROSITE" id="PS50929"/>
    </source>
</evidence>
<feature type="transmembrane region" description="Helical" evidence="8">
    <location>
        <begin position="704"/>
        <end position="729"/>
    </location>
</feature>
<dbReference type="PANTHER" id="PTHR43394:SF27">
    <property type="entry name" value="ATP-DEPENDENT TRANSLOCASE ABCB1-LIKE"/>
    <property type="match status" value="1"/>
</dbReference>
<feature type="transmembrane region" description="Helical" evidence="8">
    <location>
        <begin position="749"/>
        <end position="769"/>
    </location>
</feature>
<dbReference type="InterPro" id="IPR027417">
    <property type="entry name" value="P-loop_NTPase"/>
</dbReference>
<keyword evidence="4" id="KW-0547">Nucleotide-binding</keyword>
<dbReference type="PANTHER" id="PTHR43394">
    <property type="entry name" value="ATP-DEPENDENT PERMEASE MDL1, MITOCHONDRIAL"/>
    <property type="match status" value="1"/>
</dbReference>
<dbReference type="Pfam" id="PF00005">
    <property type="entry name" value="ABC_tran"/>
    <property type="match status" value="2"/>
</dbReference>
<dbReference type="InterPro" id="IPR003593">
    <property type="entry name" value="AAA+_ATPase"/>
</dbReference>
<dbReference type="PROSITE" id="PS00211">
    <property type="entry name" value="ABC_TRANSPORTER_1"/>
    <property type="match status" value="2"/>
</dbReference>
<evidence type="ECO:0000256" key="3">
    <source>
        <dbReference type="ARBA" id="ARBA00022692"/>
    </source>
</evidence>
<evidence type="ECO:0000256" key="4">
    <source>
        <dbReference type="ARBA" id="ARBA00022741"/>
    </source>
</evidence>
<keyword evidence="6 8" id="KW-1133">Transmembrane helix</keyword>
<dbReference type="RefSeq" id="XP_017777586.1">
    <property type="nucleotide sequence ID" value="XM_017922097.1"/>
</dbReference>
<dbReference type="Gene3D" id="3.40.50.300">
    <property type="entry name" value="P-loop containing nucleotide triphosphate hydrolases"/>
    <property type="match status" value="2"/>
</dbReference>
<dbReference type="Proteomes" id="UP000695000">
    <property type="component" value="Unplaced"/>
</dbReference>
<dbReference type="InterPro" id="IPR017871">
    <property type="entry name" value="ABC_transporter-like_CS"/>
</dbReference>
<feature type="transmembrane region" description="Helical" evidence="8">
    <location>
        <begin position="301"/>
        <end position="323"/>
    </location>
</feature>
<organism evidence="11 12">
    <name type="scientific">Nicrophorus vespilloides</name>
    <name type="common">Boreal carrion beetle</name>
    <dbReference type="NCBI Taxonomy" id="110193"/>
    <lineage>
        <taxon>Eukaryota</taxon>
        <taxon>Metazoa</taxon>
        <taxon>Ecdysozoa</taxon>
        <taxon>Arthropoda</taxon>
        <taxon>Hexapoda</taxon>
        <taxon>Insecta</taxon>
        <taxon>Pterygota</taxon>
        <taxon>Neoptera</taxon>
        <taxon>Endopterygota</taxon>
        <taxon>Coleoptera</taxon>
        <taxon>Polyphaga</taxon>
        <taxon>Staphyliniformia</taxon>
        <taxon>Silphidae</taxon>
        <taxon>Nicrophorinae</taxon>
        <taxon>Nicrophorus</taxon>
    </lineage>
</organism>
<evidence type="ECO:0000256" key="6">
    <source>
        <dbReference type="ARBA" id="ARBA00022989"/>
    </source>
</evidence>
<dbReference type="InterPro" id="IPR003439">
    <property type="entry name" value="ABC_transporter-like_ATP-bd"/>
</dbReference>
<evidence type="ECO:0000313" key="12">
    <source>
        <dbReference type="RefSeq" id="XP_017777586.1"/>
    </source>
</evidence>
<evidence type="ECO:0000256" key="1">
    <source>
        <dbReference type="ARBA" id="ARBA00004141"/>
    </source>
</evidence>
<dbReference type="GeneID" id="108563427"/>
<dbReference type="SUPFAM" id="SSF90123">
    <property type="entry name" value="ABC transporter transmembrane region"/>
    <property type="match status" value="2"/>
</dbReference>
<proteinExistence type="inferred from homology"/>
<gene>
    <name evidence="12" type="primary">LOC108563427</name>
</gene>
<dbReference type="InterPro" id="IPR011527">
    <property type="entry name" value="ABC1_TM_dom"/>
</dbReference>
<evidence type="ECO:0000313" key="11">
    <source>
        <dbReference type="Proteomes" id="UP000695000"/>
    </source>
</evidence>
<feature type="transmembrane region" description="Helical" evidence="8">
    <location>
        <begin position="115"/>
        <end position="137"/>
    </location>
</feature>
<evidence type="ECO:0000256" key="5">
    <source>
        <dbReference type="ARBA" id="ARBA00022840"/>
    </source>
</evidence>
<dbReference type="InterPro" id="IPR036640">
    <property type="entry name" value="ABC1_TM_sf"/>
</dbReference>
<name>A0ABM1MSN6_NICVS</name>
<dbReference type="SMART" id="SM00382">
    <property type="entry name" value="AAA"/>
    <property type="match status" value="2"/>
</dbReference>
<dbReference type="InterPro" id="IPR039421">
    <property type="entry name" value="Type_1_exporter"/>
</dbReference>
<feature type="domain" description="ABC transmembrane type-1" evidence="10">
    <location>
        <begin position="58"/>
        <end position="364"/>
    </location>
</feature>
<feature type="transmembrane region" description="Helical" evidence="8">
    <location>
        <begin position="850"/>
        <end position="866"/>
    </location>
</feature>
<feature type="transmembrane region" description="Helical" evidence="8">
    <location>
        <begin position="191"/>
        <end position="209"/>
    </location>
</feature>
<accession>A0ABM1MSN6</accession>
<evidence type="ECO:0000256" key="8">
    <source>
        <dbReference type="SAM" id="Phobius"/>
    </source>
</evidence>